<evidence type="ECO:0000313" key="2">
    <source>
        <dbReference type="EMBL" id="ABD06681.1"/>
    </source>
</evidence>
<dbReference type="PRINTS" id="PR00413">
    <property type="entry name" value="HADHALOGNASE"/>
</dbReference>
<dbReference type="InterPro" id="IPR023198">
    <property type="entry name" value="PGP-like_dom2"/>
</dbReference>
<evidence type="ECO:0000256" key="1">
    <source>
        <dbReference type="ARBA" id="ARBA00022990"/>
    </source>
</evidence>
<dbReference type="Proteomes" id="UP000008809">
    <property type="component" value="Chromosome"/>
</dbReference>
<dbReference type="SUPFAM" id="SSF56784">
    <property type="entry name" value="HAD-like"/>
    <property type="match status" value="1"/>
</dbReference>
<dbReference type="SFLD" id="SFLDG01129">
    <property type="entry name" value="C1.5:_HAD__Beta-PGM__Phosphata"/>
    <property type="match status" value="1"/>
</dbReference>
<dbReference type="RefSeq" id="WP_011440869.1">
    <property type="nucleotide sequence ID" value="NC_007778.1"/>
</dbReference>
<dbReference type="HOGENOM" id="CLU_045011_1_0_5"/>
<organism evidence="2 3">
    <name type="scientific">Rhodopseudomonas palustris (strain HaA2)</name>
    <dbReference type="NCBI Taxonomy" id="316058"/>
    <lineage>
        <taxon>Bacteria</taxon>
        <taxon>Pseudomonadati</taxon>
        <taxon>Pseudomonadota</taxon>
        <taxon>Alphaproteobacteria</taxon>
        <taxon>Hyphomicrobiales</taxon>
        <taxon>Nitrobacteraceae</taxon>
        <taxon>Rhodopseudomonas</taxon>
    </lineage>
</organism>
<dbReference type="STRING" id="316058.RPB_1973"/>
<protein>
    <submittedName>
        <fullName evidence="2">Epoxide hydrolase</fullName>
    </submittedName>
</protein>
<dbReference type="NCBIfam" id="TIGR02247">
    <property type="entry name" value="HAD-1A3-hyp"/>
    <property type="match status" value="1"/>
</dbReference>
<dbReference type="Gene3D" id="1.10.150.240">
    <property type="entry name" value="Putative phosphatase, domain 2"/>
    <property type="match status" value="1"/>
</dbReference>
<dbReference type="InterPro" id="IPR011945">
    <property type="entry name" value="HAD-SF_ppase_IA/epoxid_hydro_N"/>
</dbReference>
<reference evidence="2 3" key="1">
    <citation type="submission" date="2006-01" db="EMBL/GenBank/DDBJ databases">
        <title>Complete sequence of Rhodopseudomonas palustris HaA2.</title>
        <authorList>
            <consortium name="US DOE Joint Genome Institute"/>
            <person name="Copeland A."/>
            <person name="Lucas S."/>
            <person name="Lapidus A."/>
            <person name="Barry K."/>
            <person name="Detter J.C."/>
            <person name="Glavina T."/>
            <person name="Hammon N."/>
            <person name="Israni S."/>
            <person name="Pitluck S."/>
            <person name="Chain P."/>
            <person name="Malfatti S."/>
            <person name="Shin M."/>
            <person name="Vergez L."/>
            <person name="Schmutz J."/>
            <person name="Larimer F."/>
            <person name="Land M."/>
            <person name="Hauser L."/>
            <person name="Pelletier D.A."/>
            <person name="Kyrpides N."/>
            <person name="Anderson I."/>
            <person name="Oda Y."/>
            <person name="Harwood C.S."/>
            <person name="Richardson P."/>
        </authorList>
    </citation>
    <scope>NUCLEOTIDE SEQUENCE [LARGE SCALE GENOMIC DNA]</scope>
    <source>
        <strain evidence="2 3">HaA2</strain>
    </source>
</reference>
<sequence length="212" mass="23068">MVEAVIWDFGGVLTTSPFEAFARFETERGLPIDIIRRTNAANHFENAWAKFERAEVDLDTFDALFAAESLALGAEVRGRDVIPLLSGELRPEMIEALRRIKANCKTGCITNNLPANAIGSASGRTLYVAEVMALFDHVIESAKIGLRKPDPKIYRMMTDTLGVDPANCVYLDDLGVNLKPARELGMTTIKVVSADQAIAELEAATGLTLRAG</sequence>
<dbReference type="InterPro" id="IPR006439">
    <property type="entry name" value="HAD-SF_hydro_IA"/>
</dbReference>
<dbReference type="SFLD" id="SFLDS00003">
    <property type="entry name" value="Haloacid_Dehalogenase"/>
    <property type="match status" value="1"/>
</dbReference>
<dbReference type="InterPro" id="IPR052898">
    <property type="entry name" value="ACAD10-like"/>
</dbReference>
<accession>Q2IYM9</accession>
<dbReference type="PANTHER" id="PTHR47829">
    <property type="entry name" value="HYDROLASE, PUTATIVE (AFU_ORTHOLOGUE AFUA_1G12880)-RELATED"/>
    <property type="match status" value="1"/>
</dbReference>
<dbReference type="KEGG" id="rpb:RPB_1973"/>
<proteinExistence type="predicted"/>
<keyword evidence="2" id="KW-0378">Hydrolase</keyword>
<dbReference type="InterPro" id="IPR023214">
    <property type="entry name" value="HAD_sf"/>
</dbReference>
<dbReference type="Pfam" id="PF00702">
    <property type="entry name" value="Hydrolase"/>
    <property type="match status" value="1"/>
</dbReference>
<gene>
    <name evidence="2" type="ordered locus">RPB_1973</name>
</gene>
<dbReference type="OrthoDB" id="9807742at2"/>
<dbReference type="GO" id="GO:0016787">
    <property type="term" value="F:hydrolase activity"/>
    <property type="evidence" value="ECO:0007669"/>
    <property type="project" value="UniProtKB-KW"/>
</dbReference>
<name>Q2IYM9_RHOP2</name>
<keyword evidence="3" id="KW-1185">Reference proteome</keyword>
<dbReference type="eggNOG" id="COG1011">
    <property type="taxonomic scope" value="Bacteria"/>
</dbReference>
<keyword evidence="1" id="KW-0007">Acetylation</keyword>
<dbReference type="AlphaFoldDB" id="Q2IYM9"/>
<dbReference type="Gene3D" id="3.40.50.1000">
    <property type="entry name" value="HAD superfamily/HAD-like"/>
    <property type="match status" value="1"/>
</dbReference>
<dbReference type="CDD" id="cd02603">
    <property type="entry name" value="HAD_sEH-N_like"/>
    <property type="match status" value="1"/>
</dbReference>
<dbReference type="PANTHER" id="PTHR47829:SF1">
    <property type="entry name" value="HAD FAMILY PHOSPHATASE"/>
    <property type="match status" value="1"/>
</dbReference>
<evidence type="ECO:0000313" key="3">
    <source>
        <dbReference type="Proteomes" id="UP000008809"/>
    </source>
</evidence>
<dbReference type="InterPro" id="IPR036412">
    <property type="entry name" value="HAD-like_sf"/>
</dbReference>
<dbReference type="EMBL" id="CP000250">
    <property type="protein sequence ID" value="ABD06681.1"/>
    <property type="molecule type" value="Genomic_DNA"/>
</dbReference>
<dbReference type="NCBIfam" id="TIGR01509">
    <property type="entry name" value="HAD-SF-IA-v3"/>
    <property type="match status" value="1"/>
</dbReference>